<sequence length="809" mass="92224">MDKLTTISAVLFMAADVCAIVSLAMPDWIVTSVGGETRLGLMWTCMTLHNRPQVCFTPELQPEWLIALICIFVGCICITTTIILLASSNWDRNVIPYARWVGFTAMVLFCLAAVIFPLGFHIDEIGGQPYHLPHSHQVGISYIMFVLALWITVVSELFAEKSFFVAIMCSLRCASSGMLLLLEIAAFLSLLPSATVRCDNNVELTVQAPSVMVAVLIRNKEHTLPYFFTYLEELDYPKDRLSLWIRSDHNEDRSIEITKAWLKRITPLYHSVDFKYRTEPAGKRESEKTYTHWTEDRFADVIRLKEEALQTARKMWADYVLFLDADVFLTNPRSLRSLIDLKLPIVAPMLVSDGLYSNFWCGMTTDYYYHRTDDYRKILNYELVGQWPVPMVHSAVLVDLNVAETRHLTFDRRNLPAGRYSGPVDDIIIFAMSANYSSIPMQVCNALLHGYILVPLEAGETVEGKDLEQLTNILGYILNEYGEIKLKQDMKKYVPVVEKDKLSLSHIYMINLERRTERRNKMLSHFDLLGLQVEHFPAVDGKLLTDRKVQDLGIRFLPGYADPFHKRPMTMGEIGCFLSHYYIWESMVRLGLAEVLVLEDDIRFEPFFRRRAHRVLDDARRIGGWDLIYFGRKRLQEEDEKWITGSEYLVRAGYSYWTLGYVITLEGAKKLLRERPLEKLLPVDEYLPIMFDNHPNESWAGHFRDRTLAAWSAAPLLLFPTHYTGDEGYISDTEDSVRIDGTVPPGGGGSEQEGPGTPVGVNETGRDAAVEPKKGDKEQLPNASSALLAESGLEQGEHELEAANRRSEL</sequence>
<dbReference type="InterPro" id="IPR029044">
    <property type="entry name" value="Nucleotide-diphossugar_trans"/>
</dbReference>
<dbReference type="VEuPathDB" id="VectorBase:AALB20_035518"/>
<dbReference type="PANTHER" id="PTHR10730:SF53">
    <property type="entry name" value="GLYCOSYLTRANSFERASE 25 FAMILY MEMBER"/>
    <property type="match status" value="1"/>
</dbReference>
<keyword evidence="5" id="KW-0472">Membrane</keyword>
<evidence type="ECO:0000256" key="6">
    <source>
        <dbReference type="SAM" id="SignalP"/>
    </source>
</evidence>
<dbReference type="InterPro" id="IPR002654">
    <property type="entry name" value="Glyco_trans_25"/>
</dbReference>
<keyword evidence="9" id="KW-1185">Reference proteome</keyword>
<keyword evidence="2" id="KW-0328">Glycosyltransferase</keyword>
<dbReference type="Pfam" id="PF18800">
    <property type="entry name" value="Atthog"/>
    <property type="match status" value="1"/>
</dbReference>
<feature type="transmembrane region" description="Helical" evidence="5">
    <location>
        <begin position="64"/>
        <end position="85"/>
    </location>
</feature>
<organism evidence="8 9">
    <name type="scientific">Anopheles albimanus</name>
    <name type="common">New world malaria mosquito</name>
    <dbReference type="NCBI Taxonomy" id="7167"/>
    <lineage>
        <taxon>Eukaryota</taxon>
        <taxon>Metazoa</taxon>
        <taxon>Ecdysozoa</taxon>
        <taxon>Arthropoda</taxon>
        <taxon>Hexapoda</taxon>
        <taxon>Insecta</taxon>
        <taxon>Pterygota</taxon>
        <taxon>Neoptera</taxon>
        <taxon>Endopterygota</taxon>
        <taxon>Diptera</taxon>
        <taxon>Nematocera</taxon>
        <taxon>Culicoidea</taxon>
        <taxon>Culicidae</taxon>
        <taxon>Anophelinae</taxon>
        <taxon>Anopheles</taxon>
    </lineage>
</organism>
<comment type="similarity">
    <text evidence="1">Belongs to the glycosyltransferase 25 family.</text>
</comment>
<reference evidence="8" key="2">
    <citation type="submission" date="2022-08" db="UniProtKB">
        <authorList>
            <consortium name="EnsemblMetazoa"/>
        </authorList>
    </citation>
    <scope>IDENTIFICATION</scope>
    <source>
        <strain evidence="8">STECLA/ALBI9_A</strain>
    </source>
</reference>
<dbReference type="GO" id="GO:0050211">
    <property type="term" value="F:procollagen galactosyltransferase activity"/>
    <property type="evidence" value="ECO:0007669"/>
    <property type="project" value="TreeGrafter"/>
</dbReference>
<evidence type="ECO:0000313" key="9">
    <source>
        <dbReference type="Proteomes" id="UP000069272"/>
    </source>
</evidence>
<keyword evidence="5" id="KW-0812">Transmembrane</keyword>
<feature type="compositionally biased region" description="Basic and acidic residues" evidence="4">
    <location>
        <begin position="795"/>
        <end position="809"/>
    </location>
</feature>
<feature type="transmembrane region" description="Helical" evidence="5">
    <location>
        <begin position="140"/>
        <end position="159"/>
    </location>
</feature>
<evidence type="ECO:0000259" key="7">
    <source>
        <dbReference type="Pfam" id="PF01755"/>
    </source>
</evidence>
<dbReference type="SUPFAM" id="SSF53448">
    <property type="entry name" value="Nucleotide-diphospho-sugar transferases"/>
    <property type="match status" value="1"/>
</dbReference>
<feature type="signal peptide" evidence="6">
    <location>
        <begin position="1"/>
        <end position="19"/>
    </location>
</feature>
<feature type="domain" description="Glycosyl transferase family 25" evidence="7">
    <location>
        <begin position="506"/>
        <end position="685"/>
    </location>
</feature>
<dbReference type="Gene3D" id="3.90.550.10">
    <property type="entry name" value="Spore Coat Polysaccharide Biosynthesis Protein SpsA, Chain A"/>
    <property type="match status" value="1"/>
</dbReference>
<dbReference type="STRING" id="7167.A0A182FW53"/>
<dbReference type="CDD" id="cd06532">
    <property type="entry name" value="Glyco_transf_25"/>
    <property type="match status" value="1"/>
</dbReference>
<dbReference type="InterPro" id="IPR050757">
    <property type="entry name" value="Collagen_mod_GT25"/>
</dbReference>
<name>A0A182FW53_ANOAL</name>
<dbReference type="EnsemblMetazoa" id="AALB010788-RA">
    <property type="protein sequence ID" value="AALB010788-PA"/>
    <property type="gene ID" value="AALB010788"/>
</dbReference>
<accession>A0A182FW53</accession>
<keyword evidence="6" id="KW-0732">Signal</keyword>
<feature type="region of interest" description="Disordered" evidence="4">
    <location>
        <begin position="730"/>
        <end position="809"/>
    </location>
</feature>
<protein>
    <recommendedName>
        <fullName evidence="7">Glycosyl transferase family 25 domain-containing protein</fullName>
    </recommendedName>
</protein>
<dbReference type="AlphaFoldDB" id="A0A182FW53"/>
<dbReference type="VEuPathDB" id="VectorBase:AALB20_035752"/>
<proteinExistence type="inferred from homology"/>
<dbReference type="PANTHER" id="PTHR10730">
    <property type="entry name" value="PROCOLLAGEN-LYSINE,2-OXOGLUTARATE 5-DIOXYGENASE/GLYCOSYLTRANSFERASE 25 FAMILY MEMBER"/>
    <property type="match status" value="1"/>
</dbReference>
<feature type="compositionally biased region" description="Basic and acidic residues" evidence="4">
    <location>
        <begin position="764"/>
        <end position="779"/>
    </location>
</feature>
<dbReference type="FunFam" id="1.20.140.150:FF:000006">
    <property type="entry name" value="uncharacterized protein C16orf52 homolog"/>
    <property type="match status" value="1"/>
</dbReference>
<evidence type="ECO:0000256" key="2">
    <source>
        <dbReference type="ARBA" id="ARBA00022676"/>
    </source>
</evidence>
<keyword evidence="3" id="KW-0808">Transferase</keyword>
<dbReference type="Pfam" id="PF01755">
    <property type="entry name" value="Glyco_transf_25"/>
    <property type="match status" value="1"/>
</dbReference>
<dbReference type="InterPro" id="IPR037663">
    <property type="entry name" value="Mosmo"/>
</dbReference>
<evidence type="ECO:0000256" key="1">
    <source>
        <dbReference type="ARBA" id="ARBA00006721"/>
    </source>
</evidence>
<dbReference type="Proteomes" id="UP000069272">
    <property type="component" value="Chromosome 3R"/>
</dbReference>
<reference evidence="8 9" key="1">
    <citation type="journal article" date="2017" name="G3 (Bethesda)">
        <title>The Physical Genome Mapping of Anopheles albimanus Corrected Scaffold Misassemblies and Identified Interarm Rearrangements in Genus Anopheles.</title>
        <authorList>
            <person name="Artemov G.N."/>
            <person name="Peery A.N."/>
            <person name="Jiang X."/>
            <person name="Tu Z."/>
            <person name="Stegniy V.N."/>
            <person name="Sharakhova M.V."/>
            <person name="Sharakhov I.V."/>
        </authorList>
    </citation>
    <scope>NUCLEOTIDE SEQUENCE [LARGE SCALE GENOMIC DNA]</scope>
    <source>
        <strain evidence="8 9">ALBI9_A</strain>
    </source>
</reference>
<feature type="transmembrane region" description="Helical" evidence="5">
    <location>
        <begin position="97"/>
        <end position="120"/>
    </location>
</feature>
<feature type="transmembrane region" description="Helical" evidence="5">
    <location>
        <begin position="171"/>
        <end position="191"/>
    </location>
</feature>
<dbReference type="VEuPathDB" id="VectorBase:AALB010788"/>
<feature type="chain" id="PRO_5043467046" description="Glycosyl transferase family 25 domain-containing protein" evidence="6">
    <location>
        <begin position="20"/>
        <end position="809"/>
    </location>
</feature>
<dbReference type="Pfam" id="PF03452">
    <property type="entry name" value="Anp1"/>
    <property type="match status" value="1"/>
</dbReference>
<evidence type="ECO:0000256" key="4">
    <source>
        <dbReference type="SAM" id="MobiDB-lite"/>
    </source>
</evidence>
<evidence type="ECO:0000256" key="5">
    <source>
        <dbReference type="SAM" id="Phobius"/>
    </source>
</evidence>
<keyword evidence="5" id="KW-1133">Transmembrane helix</keyword>
<evidence type="ECO:0000313" key="8">
    <source>
        <dbReference type="EnsemblMetazoa" id="AALB010788-PA"/>
    </source>
</evidence>
<evidence type="ECO:0000256" key="3">
    <source>
        <dbReference type="ARBA" id="ARBA00022679"/>
    </source>
</evidence>